<keyword evidence="7 12" id="KW-0479">Metal-binding</keyword>
<feature type="domain" description="RNA polymerase N-terminal" evidence="15">
    <location>
        <begin position="235"/>
        <end position="514"/>
    </location>
</feature>
<dbReference type="Gene3D" id="4.10.860.120">
    <property type="entry name" value="RNA polymerase II, clamp domain"/>
    <property type="match status" value="1"/>
</dbReference>
<dbReference type="GO" id="GO:0006351">
    <property type="term" value="P:DNA-templated transcription"/>
    <property type="evidence" value="ECO:0007669"/>
    <property type="project" value="UniProtKB-UniRule"/>
</dbReference>
<comment type="subunit">
    <text evidence="12">The RNAP catalytic core consists of 2 alpha, 1 beta, 1 beta' and 1 omega subunit. When a sigma factor is associated with the core the holoenzyme is formed, which can initiate transcription.</text>
</comment>
<dbReference type="InterPro" id="IPR038120">
    <property type="entry name" value="Rpb1_funnel_sf"/>
</dbReference>
<gene>
    <name evidence="12" type="primary">rpoC</name>
    <name evidence="16" type="ORF">ABA45_03180</name>
</gene>
<dbReference type="InterPro" id="IPR007066">
    <property type="entry name" value="RNA_pol_Rpb1_3"/>
</dbReference>
<dbReference type="Gene3D" id="1.10.150.390">
    <property type="match status" value="1"/>
</dbReference>
<dbReference type="InterPro" id="IPR007080">
    <property type="entry name" value="RNA_pol_Rpb1_1"/>
</dbReference>
<evidence type="ECO:0000256" key="2">
    <source>
        <dbReference type="ARBA" id="ARBA00007616"/>
    </source>
</evidence>
<evidence type="ECO:0000256" key="13">
    <source>
        <dbReference type="RuleBase" id="RU004279"/>
    </source>
</evidence>
<protein>
    <recommendedName>
        <fullName evidence="12">DNA-directed RNA polymerase subunit beta'</fullName>
        <shortName evidence="12">RNAP subunit beta'</shortName>
        <ecNumber evidence="12">2.7.7.6</ecNumber>
    </recommendedName>
    <alternativeName>
        <fullName evidence="12">RNA polymerase subunit beta'</fullName>
    </alternativeName>
    <alternativeName>
        <fullName evidence="12">Transcriptase subunit beta'</fullName>
    </alternativeName>
</protein>
<feature type="binding site" evidence="12">
    <location>
        <position position="822"/>
    </location>
    <ligand>
        <name>Zn(2+)</name>
        <dbReference type="ChEBI" id="CHEBI:29105"/>
        <label>2</label>
    </ligand>
</feature>
<dbReference type="Pfam" id="PF04998">
    <property type="entry name" value="RNA_pol_Rpb1_5"/>
    <property type="match status" value="1"/>
</dbReference>
<keyword evidence="10 12" id="KW-0804">Transcription</keyword>
<dbReference type="InterPro" id="IPR012754">
    <property type="entry name" value="DNA-dir_RpoC_beta_prime_bact"/>
</dbReference>
<keyword evidence="9 12" id="KW-0460">Magnesium</keyword>
<dbReference type="InterPro" id="IPR045867">
    <property type="entry name" value="DNA-dir_RpoC_beta_prime"/>
</dbReference>
<keyword evidence="14" id="KW-0175">Coiled coil</keyword>
<dbReference type="EMBL" id="CP011494">
    <property type="protein sequence ID" value="AKO51543.1"/>
    <property type="molecule type" value="Genomic_DNA"/>
</dbReference>
<evidence type="ECO:0000313" key="16">
    <source>
        <dbReference type="EMBL" id="AKO51543.1"/>
    </source>
</evidence>
<feature type="coiled-coil region" evidence="14">
    <location>
        <begin position="184"/>
        <end position="211"/>
    </location>
</feature>
<dbReference type="Pfam" id="PF00623">
    <property type="entry name" value="RNA_pol_Rpb1_2"/>
    <property type="match status" value="1"/>
</dbReference>
<keyword evidence="17" id="KW-1185">Reference proteome</keyword>
<dbReference type="GO" id="GO:0008270">
    <property type="term" value="F:zinc ion binding"/>
    <property type="evidence" value="ECO:0007669"/>
    <property type="project" value="UniProtKB-UniRule"/>
</dbReference>
<dbReference type="InterPro" id="IPR006592">
    <property type="entry name" value="RNA_pol_N"/>
</dbReference>
<feature type="binding site" evidence="12">
    <location>
        <position position="897"/>
    </location>
    <ligand>
        <name>Zn(2+)</name>
        <dbReference type="ChEBI" id="CHEBI:29105"/>
        <label>2</label>
    </ligand>
</feature>
<comment type="function">
    <text evidence="12 13">DNA-dependent RNA polymerase catalyzes the transcription of DNA into RNA using the four ribonucleoside triphosphates as substrates.</text>
</comment>
<dbReference type="FunFam" id="4.10.860.120:FF:000001">
    <property type="entry name" value="DNA-directed RNA polymerase subunit beta"/>
    <property type="match status" value="1"/>
</dbReference>
<feature type="binding site" evidence="12">
    <location>
        <position position="85"/>
    </location>
    <ligand>
        <name>Zn(2+)</name>
        <dbReference type="ChEBI" id="CHEBI:29105"/>
        <label>1</label>
    </ligand>
</feature>
<dbReference type="GO" id="GO:0000428">
    <property type="term" value="C:DNA-directed RNA polymerase complex"/>
    <property type="evidence" value="ECO:0007669"/>
    <property type="project" value="UniProtKB-KW"/>
</dbReference>
<dbReference type="Gene3D" id="2.40.40.20">
    <property type="match status" value="1"/>
</dbReference>
<feature type="binding site" evidence="12">
    <location>
        <position position="460"/>
    </location>
    <ligand>
        <name>Mg(2+)</name>
        <dbReference type="ChEBI" id="CHEBI:18420"/>
    </ligand>
</feature>
<dbReference type="RefSeq" id="WP_048384308.1">
    <property type="nucleotide sequence ID" value="NZ_CP011494.1"/>
</dbReference>
<proteinExistence type="inferred from homology"/>
<feature type="binding site" evidence="12">
    <location>
        <position position="464"/>
    </location>
    <ligand>
        <name>Mg(2+)</name>
        <dbReference type="ChEBI" id="CHEBI:18420"/>
    </ligand>
</feature>
<evidence type="ECO:0000256" key="10">
    <source>
        <dbReference type="ARBA" id="ARBA00023163"/>
    </source>
</evidence>
<keyword evidence="4 12" id="KW-0240">DNA-directed RNA polymerase</keyword>
<evidence type="ECO:0000256" key="6">
    <source>
        <dbReference type="ARBA" id="ARBA00022695"/>
    </source>
</evidence>
<name>A0A0H4I129_9GAMM</name>
<evidence type="ECO:0000256" key="12">
    <source>
        <dbReference type="HAMAP-Rule" id="MF_01322"/>
    </source>
</evidence>
<comment type="cofactor">
    <cofactor evidence="12">
        <name>Mg(2+)</name>
        <dbReference type="ChEBI" id="CHEBI:18420"/>
    </cofactor>
    <text evidence="12">Binds 1 Mg(2+) ion per subunit.</text>
</comment>
<dbReference type="Proteomes" id="UP000036406">
    <property type="component" value="Chromosome"/>
</dbReference>
<feature type="binding site" evidence="12">
    <location>
        <position position="904"/>
    </location>
    <ligand>
        <name>Zn(2+)</name>
        <dbReference type="ChEBI" id="CHEBI:29105"/>
        <label>2</label>
    </ligand>
</feature>
<feature type="binding site" evidence="12">
    <location>
        <position position="88"/>
    </location>
    <ligand>
        <name>Zn(2+)</name>
        <dbReference type="ChEBI" id="CHEBI:29105"/>
        <label>1</label>
    </ligand>
</feature>
<dbReference type="Pfam" id="PF04983">
    <property type="entry name" value="RNA_pol_Rpb1_3"/>
    <property type="match status" value="1"/>
</dbReference>
<dbReference type="InterPro" id="IPR007081">
    <property type="entry name" value="RNA_pol_Rpb1_5"/>
</dbReference>
<dbReference type="Gene3D" id="1.10.1790.20">
    <property type="match status" value="1"/>
</dbReference>
<dbReference type="SMART" id="SM00663">
    <property type="entry name" value="RPOLA_N"/>
    <property type="match status" value="1"/>
</dbReference>
<evidence type="ECO:0000256" key="1">
    <source>
        <dbReference type="ARBA" id="ARBA00006460"/>
    </source>
</evidence>
<dbReference type="FunFam" id="1.10.150.390:FF:000002">
    <property type="entry name" value="DNA-directed RNA polymerase subunit beta"/>
    <property type="match status" value="1"/>
</dbReference>
<dbReference type="PANTHER" id="PTHR19376">
    <property type="entry name" value="DNA-DIRECTED RNA POLYMERASE"/>
    <property type="match status" value="1"/>
</dbReference>
<dbReference type="GO" id="GO:0003677">
    <property type="term" value="F:DNA binding"/>
    <property type="evidence" value="ECO:0007669"/>
    <property type="project" value="UniProtKB-UniRule"/>
</dbReference>
<evidence type="ECO:0000256" key="3">
    <source>
        <dbReference type="ARBA" id="ARBA00009839"/>
    </source>
</evidence>
<evidence type="ECO:0000256" key="5">
    <source>
        <dbReference type="ARBA" id="ARBA00022679"/>
    </source>
</evidence>
<dbReference type="InterPro" id="IPR042102">
    <property type="entry name" value="RNA_pol_Rpb1_3_sf"/>
</dbReference>
<comment type="similarity">
    <text evidence="1 12 13">Belongs to the RNA polymerase beta' chain family.</text>
</comment>
<evidence type="ECO:0000256" key="9">
    <source>
        <dbReference type="ARBA" id="ARBA00022842"/>
    </source>
</evidence>
<dbReference type="GO" id="GO:0003899">
    <property type="term" value="F:DNA-directed RNA polymerase activity"/>
    <property type="evidence" value="ECO:0007669"/>
    <property type="project" value="UniProtKB-UniRule"/>
</dbReference>
<dbReference type="STRING" id="330734.ABA45_03180"/>
<keyword evidence="6 12" id="KW-0548">Nucleotidyltransferase</keyword>
<dbReference type="Pfam" id="PF05000">
    <property type="entry name" value="RNA_pol_Rpb1_4"/>
    <property type="match status" value="1"/>
</dbReference>
<dbReference type="KEGG" id="mpq:ABA45_03180"/>
<dbReference type="SUPFAM" id="SSF64484">
    <property type="entry name" value="beta and beta-prime subunits of DNA dependent RNA-polymerase"/>
    <property type="match status" value="1"/>
</dbReference>
<dbReference type="Gene3D" id="2.40.50.100">
    <property type="match status" value="3"/>
</dbReference>
<dbReference type="GO" id="GO:0005829">
    <property type="term" value="C:cytosol"/>
    <property type="evidence" value="ECO:0007669"/>
    <property type="project" value="UniProtKB-ARBA"/>
</dbReference>
<dbReference type="InterPro" id="IPR007083">
    <property type="entry name" value="RNA_pol_Rpb1_4"/>
</dbReference>
<comment type="cofactor">
    <cofactor evidence="12">
        <name>Zn(2+)</name>
        <dbReference type="ChEBI" id="CHEBI:29105"/>
    </cofactor>
    <text evidence="12">Binds 2 Zn(2+) ions per subunit.</text>
</comment>
<dbReference type="InterPro" id="IPR000722">
    <property type="entry name" value="RNA_pol_asu"/>
</dbReference>
<evidence type="ECO:0000313" key="17">
    <source>
        <dbReference type="Proteomes" id="UP000036406"/>
    </source>
</evidence>
<dbReference type="CDD" id="cd01609">
    <property type="entry name" value="RNAP_beta'_N"/>
    <property type="match status" value="1"/>
</dbReference>
<dbReference type="PATRIC" id="fig|330734.3.peg.694"/>
<evidence type="ECO:0000256" key="14">
    <source>
        <dbReference type="SAM" id="Coils"/>
    </source>
</evidence>
<comment type="catalytic activity">
    <reaction evidence="11 12 13">
        <text>RNA(n) + a ribonucleoside 5'-triphosphate = RNA(n+1) + diphosphate</text>
        <dbReference type="Rhea" id="RHEA:21248"/>
        <dbReference type="Rhea" id="RHEA-COMP:14527"/>
        <dbReference type="Rhea" id="RHEA-COMP:17342"/>
        <dbReference type="ChEBI" id="CHEBI:33019"/>
        <dbReference type="ChEBI" id="CHEBI:61557"/>
        <dbReference type="ChEBI" id="CHEBI:140395"/>
        <dbReference type="EC" id="2.7.7.6"/>
    </reaction>
</comment>
<dbReference type="NCBIfam" id="TIGR02386">
    <property type="entry name" value="rpoC_TIGR"/>
    <property type="match status" value="1"/>
</dbReference>
<keyword evidence="5 12" id="KW-0808">Transferase</keyword>
<dbReference type="FunFam" id="1.10.132.30:FF:000003">
    <property type="entry name" value="DNA-directed RNA polymerase subunit beta"/>
    <property type="match status" value="1"/>
</dbReference>
<evidence type="ECO:0000256" key="11">
    <source>
        <dbReference type="ARBA" id="ARBA00048552"/>
    </source>
</evidence>
<feature type="binding site" evidence="12">
    <location>
        <position position="462"/>
    </location>
    <ligand>
        <name>Mg(2+)</name>
        <dbReference type="ChEBI" id="CHEBI:18420"/>
    </ligand>
</feature>
<keyword evidence="8 12" id="KW-0862">Zinc</keyword>
<accession>A0A0H4I129</accession>
<dbReference type="CDD" id="cd02655">
    <property type="entry name" value="RNAP_beta'_C"/>
    <property type="match status" value="1"/>
</dbReference>
<comment type="similarity">
    <text evidence="2">In the N-terminal section; belongs to the RNA polymerase beta chain family.</text>
</comment>
<evidence type="ECO:0000256" key="8">
    <source>
        <dbReference type="ARBA" id="ARBA00022833"/>
    </source>
</evidence>
<dbReference type="Gene3D" id="1.10.274.100">
    <property type="entry name" value="RNA polymerase Rpb1, domain 3"/>
    <property type="match status" value="1"/>
</dbReference>
<dbReference type="EC" id="2.7.7.6" evidence="12"/>
<feature type="binding site" evidence="12">
    <location>
        <position position="70"/>
    </location>
    <ligand>
        <name>Zn(2+)</name>
        <dbReference type="ChEBI" id="CHEBI:29105"/>
        <label>1</label>
    </ligand>
</feature>
<feature type="binding site" evidence="12">
    <location>
        <position position="907"/>
    </location>
    <ligand>
        <name>Zn(2+)</name>
        <dbReference type="ChEBI" id="CHEBI:29105"/>
        <label>2</label>
    </ligand>
</feature>
<evidence type="ECO:0000259" key="15">
    <source>
        <dbReference type="SMART" id="SM00663"/>
    </source>
</evidence>
<dbReference type="Gene3D" id="1.10.40.90">
    <property type="match status" value="1"/>
</dbReference>
<evidence type="ECO:0000256" key="7">
    <source>
        <dbReference type="ARBA" id="ARBA00022723"/>
    </source>
</evidence>
<feature type="binding site" evidence="12">
    <location>
        <position position="72"/>
    </location>
    <ligand>
        <name>Zn(2+)</name>
        <dbReference type="ChEBI" id="CHEBI:29105"/>
        <label>1</label>
    </ligand>
</feature>
<dbReference type="HAMAP" id="MF_01322">
    <property type="entry name" value="RNApol_bact_RpoC"/>
    <property type="match status" value="1"/>
</dbReference>
<sequence>MKDLLNLLKSQNQSKEFDAIRIGLASPDMIRSWSFGEVKKPETINYRTFKPERDGLFCAKIFGPIKDYECLCGKYKRLKHRGVICEKCGVEVALASVRRDRMGHIELASPVAHIWFLKSLPSRIGLMLDMTLRDIERVLYFESFIVIEPGMTTLERGQLLNDEQYFEALEEFGDEFDARMGAEAIKELLQAIDLQEEVDRLREEIPQTNSETKIKKFSKRLKILEAFLFSGNKPGDMVMTVLPVLPPDLRPLVPLDGGRFATSDLNDLYRRVINRNNRLKRLLELNAPDIIVRNEKRMLQEAVDALLDNGRRGRAITGTNKRPLKSLADMIKGKQGRFRQNLLGKRVDYSGRSVIVVGPYLRLHQCGLPKKMALELFKPFIFSKLEHRGLATTIKAAKKMVEREEGVVWDILDEVIREHPIMLNRAPTLHRLGIQAFEPVLIEGKAIQLHPLVCAAYNADFDGDQMAVHVPLTIEAQLEARALMMSTNNVLSPANGEPIIVPSQDVVLGLYYMTRERKNALGQGMVFADVKEVHRAYGAGKVHLQATVKVRVREVAIAEDGSRSESYNIVETTVGRALLFDIVPDGLSYSLINKPMVKKAISNLINICYRDAGLKETVIFADQLMYTGYQYATVSGISIGFNDFEIPPEKYQLVEAATQEVKDIENQYASGLLTQGEKYNKVIDIWSRANDKVSKAMMERLSKEAVMGPDGKPLMDESGEPVMQESFNSVYMMADSGARGSAAQIRQLAGMRGLMAKPDGSIIETPITANFREGLNVLQYFISTHGARKGLADTALKTANSGYLTRRLVDVSQDLVVTEVDCGTSEGLLMIPHIEGGDVVVPLGARVLGRVTARDVFTPTDKDNAIIMAGTLLDEKAIEAIEGAGVDEVWVRSAITCNTRHGICSKCYGRDLARGHQVNVGEAVGVIAAQSIGEPGTQLTMRTFHIGGAASRASAVDNIQVKHGGTVRLHNLKSLEKSNGSLVVISRSSALAIADERGREREWYKLPYGAVLSVKTGDVIEAGVVVAKWDPHTHPIIAEAEGTAKFVNMDQGITVRTQTDDLTGLSTMEVIDPKERPAAGKDIRPAIQMLDEAGNDVDLPTGGAAIFFLPANALVTMANSARIELGDVVARIPQESSKTRDITGGLPRVADLFEARRPKESSILAEVSGTVSFGKETKGKKRLVITPRDADVYEVLIPKHRQMNVFEGETVEKGEVISDGPSNPHDILRLLGVVELARYITNEIQDVYRLQGVVINDKHIEVIVRQMLRKVEITDPGDTQMISGDSVEINRVLEANEAANVADIEPARFERLLLGITKASLATESFISAASFQETTRVLTEGAVTGKRDYLRGLKENVVVGRLIPAGTGLAYHAARRRKRELEQQGVTAADVEEALSAELNREG</sequence>
<dbReference type="PANTHER" id="PTHR19376:SF54">
    <property type="entry name" value="DNA-DIRECTED RNA POLYMERASE SUBUNIT BETA"/>
    <property type="match status" value="1"/>
</dbReference>
<dbReference type="Gene3D" id="1.10.132.30">
    <property type="match status" value="1"/>
</dbReference>
<dbReference type="InterPro" id="IPR044893">
    <property type="entry name" value="RNA_pol_Rpb1_clamp_domain"/>
</dbReference>
<comment type="similarity">
    <text evidence="3">In the C-terminal section; belongs to the RNA polymerase beta' chain family.</text>
</comment>
<evidence type="ECO:0000256" key="4">
    <source>
        <dbReference type="ARBA" id="ARBA00022478"/>
    </source>
</evidence>
<dbReference type="GO" id="GO:0000287">
    <property type="term" value="F:magnesium ion binding"/>
    <property type="evidence" value="ECO:0007669"/>
    <property type="project" value="UniProtKB-UniRule"/>
</dbReference>
<organism evidence="16 17">
    <name type="scientific">Marinobacter psychrophilus</name>
    <dbReference type="NCBI Taxonomy" id="330734"/>
    <lineage>
        <taxon>Bacteria</taxon>
        <taxon>Pseudomonadati</taxon>
        <taxon>Pseudomonadota</taxon>
        <taxon>Gammaproteobacteria</taxon>
        <taxon>Pseudomonadales</taxon>
        <taxon>Marinobacteraceae</taxon>
        <taxon>Marinobacter</taxon>
    </lineage>
</organism>
<dbReference type="FunFam" id="1.10.40.90:FF:000001">
    <property type="entry name" value="DNA-directed RNA polymerase subunit beta"/>
    <property type="match status" value="1"/>
</dbReference>
<reference evidence="16 17" key="1">
    <citation type="submission" date="2015-05" db="EMBL/GenBank/DDBJ databases">
        <title>Complete genome of Marinobacter psychrophilus strain 20041T isolated from sea-ice of the Canadian Basin.</title>
        <authorList>
            <person name="Song L."/>
            <person name="Ren L."/>
            <person name="Yu Y."/>
            <person name="Wang X."/>
        </authorList>
    </citation>
    <scope>NUCLEOTIDE SEQUENCE [LARGE SCALE GENOMIC DNA]</scope>
    <source>
        <strain evidence="16 17">20041</strain>
    </source>
</reference>
<dbReference type="Pfam" id="PF04997">
    <property type="entry name" value="RNA_pol_Rpb1_1"/>
    <property type="match status" value="1"/>
</dbReference>